<keyword evidence="4" id="KW-1185">Reference proteome</keyword>
<dbReference type="InterPro" id="IPR006311">
    <property type="entry name" value="TAT_signal"/>
</dbReference>
<dbReference type="PROSITE" id="PS51318">
    <property type="entry name" value="TAT"/>
    <property type="match status" value="1"/>
</dbReference>
<name>A0ABW4LCN5_9MICO</name>
<dbReference type="RefSeq" id="WP_377933393.1">
    <property type="nucleotide sequence ID" value="NZ_JBHUEA010000008.1"/>
</dbReference>
<comment type="caution">
    <text evidence="3">The sequence shown here is derived from an EMBL/GenBank/DDBJ whole genome shotgun (WGS) entry which is preliminary data.</text>
</comment>
<evidence type="ECO:0000259" key="2">
    <source>
        <dbReference type="Pfam" id="PF12671"/>
    </source>
</evidence>
<gene>
    <name evidence="3" type="ORF">ACFSBI_06985</name>
</gene>
<organism evidence="3 4">
    <name type="scientific">Amnibacterium endophyticum</name>
    <dbReference type="NCBI Taxonomy" id="2109337"/>
    <lineage>
        <taxon>Bacteria</taxon>
        <taxon>Bacillati</taxon>
        <taxon>Actinomycetota</taxon>
        <taxon>Actinomycetes</taxon>
        <taxon>Micrococcales</taxon>
        <taxon>Microbacteriaceae</taxon>
        <taxon>Amnibacterium</taxon>
    </lineage>
</organism>
<dbReference type="InterPro" id="IPR024301">
    <property type="entry name" value="Amidase_6"/>
</dbReference>
<dbReference type="InterPro" id="IPR013783">
    <property type="entry name" value="Ig-like_fold"/>
</dbReference>
<dbReference type="PANTHER" id="PTHR40032">
    <property type="entry name" value="EXPORTED PROTEIN-RELATED"/>
    <property type="match status" value="1"/>
</dbReference>
<protein>
    <submittedName>
        <fullName evidence="3">Amidase domain-containing protein</fullName>
    </submittedName>
</protein>
<dbReference type="EMBL" id="JBHUEA010000008">
    <property type="protein sequence ID" value="MFD1721290.1"/>
    <property type="molecule type" value="Genomic_DNA"/>
</dbReference>
<dbReference type="PANTHER" id="PTHR40032:SF1">
    <property type="entry name" value="EXPORTED PROTEIN"/>
    <property type="match status" value="1"/>
</dbReference>
<dbReference type="PROSITE" id="PS51257">
    <property type="entry name" value="PROKAR_LIPOPROTEIN"/>
    <property type="match status" value="1"/>
</dbReference>
<dbReference type="Pfam" id="PF12671">
    <property type="entry name" value="Amidase_6"/>
    <property type="match status" value="1"/>
</dbReference>
<keyword evidence="1" id="KW-0732">Signal</keyword>
<dbReference type="Gene3D" id="2.60.40.10">
    <property type="entry name" value="Immunoglobulins"/>
    <property type="match status" value="1"/>
</dbReference>
<reference evidence="4" key="1">
    <citation type="journal article" date="2019" name="Int. J. Syst. Evol. Microbiol.">
        <title>The Global Catalogue of Microorganisms (GCM) 10K type strain sequencing project: providing services to taxonomists for standard genome sequencing and annotation.</title>
        <authorList>
            <consortium name="The Broad Institute Genomics Platform"/>
            <consortium name="The Broad Institute Genome Sequencing Center for Infectious Disease"/>
            <person name="Wu L."/>
            <person name="Ma J."/>
        </authorList>
    </citation>
    <scope>NUCLEOTIDE SEQUENCE [LARGE SCALE GENOMIC DNA]</scope>
    <source>
        <strain evidence="4">CGMCC 1.12471</strain>
    </source>
</reference>
<accession>A0ABW4LCN5</accession>
<dbReference type="Proteomes" id="UP001597347">
    <property type="component" value="Unassembled WGS sequence"/>
</dbReference>
<sequence>MRATRRHLLASAALGSAAMALSACSGSPVSTRAVDAVEAETVGLRYRGARSGSVRGGDRIVLHGTDLGAARTARIGGVEVPLVRQGAASVVATSPAAVDFRSGEVEVALLDADRHEVASTTWTYRAVDGVDRQLEYVLTYWKDYNPAYQRLGDTDCVDFTSQSLLERGWEQQGTWTHAEQVVSSGPAWISSTAFRDFMTLHPELGTALTDDQRDRVKLGDVVQFDWDGSGDRDHTGVVTRITTEGGRTRIGYAGHTKDSDYRDVDESITIDHPGGTAFYWSLA</sequence>
<proteinExistence type="predicted"/>
<feature type="signal peptide" evidence="1">
    <location>
        <begin position="1"/>
        <end position="25"/>
    </location>
</feature>
<evidence type="ECO:0000313" key="4">
    <source>
        <dbReference type="Proteomes" id="UP001597347"/>
    </source>
</evidence>
<evidence type="ECO:0000256" key="1">
    <source>
        <dbReference type="SAM" id="SignalP"/>
    </source>
</evidence>
<dbReference type="CDD" id="cd00102">
    <property type="entry name" value="IPT"/>
    <property type="match status" value="1"/>
</dbReference>
<evidence type="ECO:0000313" key="3">
    <source>
        <dbReference type="EMBL" id="MFD1721290.1"/>
    </source>
</evidence>
<feature type="domain" description="Putative amidase" evidence="2">
    <location>
        <begin position="133"/>
        <end position="267"/>
    </location>
</feature>
<feature type="chain" id="PRO_5045261439" evidence="1">
    <location>
        <begin position="26"/>
        <end position="283"/>
    </location>
</feature>